<dbReference type="GeneID" id="17324129"/>
<protein>
    <submittedName>
        <fullName evidence="1">Uncharacterized protein</fullName>
    </submittedName>
</protein>
<accession>R7QGL5</accession>
<keyword evidence="2" id="KW-1185">Reference proteome</keyword>
<gene>
    <name evidence="1" type="ORF">CHC_T00004861001</name>
</gene>
<dbReference type="EMBL" id="HG001791">
    <property type="protein sequence ID" value="CDF36601.1"/>
    <property type="molecule type" value="Genomic_DNA"/>
</dbReference>
<reference evidence="2" key="1">
    <citation type="journal article" date="2013" name="Proc. Natl. Acad. Sci. U.S.A.">
        <title>Genome structure and metabolic features in the red seaweed Chondrus crispus shed light on evolution of the Archaeplastida.</title>
        <authorList>
            <person name="Collen J."/>
            <person name="Porcel B."/>
            <person name="Carre W."/>
            <person name="Ball S.G."/>
            <person name="Chaparro C."/>
            <person name="Tonon T."/>
            <person name="Barbeyron T."/>
            <person name="Michel G."/>
            <person name="Noel B."/>
            <person name="Valentin K."/>
            <person name="Elias M."/>
            <person name="Artiguenave F."/>
            <person name="Arun A."/>
            <person name="Aury J.M."/>
            <person name="Barbosa-Neto J.F."/>
            <person name="Bothwell J.H."/>
            <person name="Bouget F.Y."/>
            <person name="Brillet L."/>
            <person name="Cabello-Hurtado F."/>
            <person name="Capella-Gutierrez S."/>
            <person name="Charrier B."/>
            <person name="Cladiere L."/>
            <person name="Cock J.M."/>
            <person name="Coelho S.M."/>
            <person name="Colleoni C."/>
            <person name="Czjzek M."/>
            <person name="Da Silva C."/>
            <person name="Delage L."/>
            <person name="Denoeud F."/>
            <person name="Deschamps P."/>
            <person name="Dittami S.M."/>
            <person name="Gabaldon T."/>
            <person name="Gachon C.M."/>
            <person name="Groisillier A."/>
            <person name="Herve C."/>
            <person name="Jabbari K."/>
            <person name="Katinka M."/>
            <person name="Kloareg B."/>
            <person name="Kowalczyk N."/>
            <person name="Labadie K."/>
            <person name="Leblanc C."/>
            <person name="Lopez P.J."/>
            <person name="McLachlan D.H."/>
            <person name="Meslet-Cladiere L."/>
            <person name="Moustafa A."/>
            <person name="Nehr Z."/>
            <person name="Nyvall Collen P."/>
            <person name="Panaud O."/>
            <person name="Partensky F."/>
            <person name="Poulain J."/>
            <person name="Rensing S.A."/>
            <person name="Rousvoal S."/>
            <person name="Samson G."/>
            <person name="Symeonidi A."/>
            <person name="Weissenbach J."/>
            <person name="Zambounis A."/>
            <person name="Wincker P."/>
            <person name="Boyen C."/>
        </authorList>
    </citation>
    <scope>NUCLEOTIDE SEQUENCE [LARGE SCALE GENOMIC DNA]</scope>
    <source>
        <strain evidence="2">cv. Stackhouse</strain>
    </source>
</reference>
<sequence>MSCLASASLRVKLLGHDACLHRKRRPPDSACTSCTCRFSSHRRPNVDAHSGHTNFADAPTTTATNCSPLDDALVARRRREGAERGRVMAGPGEAVEGGAMVWSCARGGCDWGGLLL</sequence>
<dbReference type="KEGG" id="ccp:CHC_T00004861001"/>
<dbReference type="AlphaFoldDB" id="R7QGL5"/>
<dbReference type="Gramene" id="CDF36601">
    <property type="protein sequence ID" value="CDF36601"/>
    <property type="gene ID" value="CHC_T00004861001"/>
</dbReference>
<evidence type="ECO:0000313" key="1">
    <source>
        <dbReference type="EMBL" id="CDF36601.1"/>
    </source>
</evidence>
<evidence type="ECO:0000313" key="2">
    <source>
        <dbReference type="Proteomes" id="UP000012073"/>
    </source>
</evidence>
<dbReference type="Proteomes" id="UP000012073">
    <property type="component" value="Unassembled WGS sequence"/>
</dbReference>
<name>R7QGL5_CHOCR</name>
<proteinExistence type="predicted"/>
<organism evidence="1 2">
    <name type="scientific">Chondrus crispus</name>
    <name type="common">Carrageen Irish moss</name>
    <name type="synonym">Polymorpha crispa</name>
    <dbReference type="NCBI Taxonomy" id="2769"/>
    <lineage>
        <taxon>Eukaryota</taxon>
        <taxon>Rhodophyta</taxon>
        <taxon>Florideophyceae</taxon>
        <taxon>Rhodymeniophycidae</taxon>
        <taxon>Gigartinales</taxon>
        <taxon>Gigartinaceae</taxon>
        <taxon>Chondrus</taxon>
    </lineage>
</organism>
<dbReference type="RefSeq" id="XP_005716420.1">
    <property type="nucleotide sequence ID" value="XM_005716363.1"/>
</dbReference>